<dbReference type="AlphaFoldDB" id="A0A0S4IQG3"/>
<organism evidence="1 2">
    <name type="scientific">Bodo saltans</name>
    <name type="common">Flagellated protozoan</name>
    <dbReference type="NCBI Taxonomy" id="75058"/>
    <lineage>
        <taxon>Eukaryota</taxon>
        <taxon>Discoba</taxon>
        <taxon>Euglenozoa</taxon>
        <taxon>Kinetoplastea</taxon>
        <taxon>Metakinetoplastina</taxon>
        <taxon>Eubodonida</taxon>
        <taxon>Bodonidae</taxon>
        <taxon>Bodo</taxon>
    </lineage>
</organism>
<dbReference type="Proteomes" id="UP000051952">
    <property type="component" value="Unassembled WGS sequence"/>
</dbReference>
<dbReference type="EMBL" id="CYKH01000460">
    <property type="protein sequence ID" value="CUF95607.1"/>
    <property type="molecule type" value="Genomic_DNA"/>
</dbReference>
<evidence type="ECO:0000313" key="1">
    <source>
        <dbReference type="EMBL" id="CUF95607.1"/>
    </source>
</evidence>
<name>A0A0S4IQG3_BODSA</name>
<dbReference type="VEuPathDB" id="TriTrypDB:BSAL_67760"/>
<evidence type="ECO:0000313" key="2">
    <source>
        <dbReference type="Proteomes" id="UP000051952"/>
    </source>
</evidence>
<protein>
    <submittedName>
        <fullName evidence="1">Membrane-associated protein, putative</fullName>
    </submittedName>
</protein>
<gene>
    <name evidence="1" type="ORF">BSAL_67760</name>
</gene>
<sequence length="97" mass="11087">MLLLLLCVGACGPLLVWLSVIPFVSVMHLCMMLMNLRTFRLRLRAAHVILIVQECICITRASPPRTHLHDNKKKELFGKNVLLFTKSLSLRSHSLHQ</sequence>
<accession>A0A0S4IQG3</accession>
<keyword evidence="2" id="KW-1185">Reference proteome</keyword>
<reference evidence="2" key="1">
    <citation type="submission" date="2015-09" db="EMBL/GenBank/DDBJ databases">
        <authorList>
            <consortium name="Pathogen Informatics"/>
        </authorList>
    </citation>
    <scope>NUCLEOTIDE SEQUENCE [LARGE SCALE GENOMIC DNA]</scope>
    <source>
        <strain evidence="2">Lake Konstanz</strain>
    </source>
</reference>
<proteinExistence type="predicted"/>